<dbReference type="InterPro" id="IPR034154">
    <property type="entry name" value="TOPRIM_DnaG/twinkle"/>
</dbReference>
<proteinExistence type="predicted"/>
<organism evidence="3 5">
    <name type="scientific">Paraburkholderia madseniana</name>
    <dbReference type="NCBI Taxonomy" id="2599607"/>
    <lineage>
        <taxon>Bacteria</taxon>
        <taxon>Pseudomonadati</taxon>
        <taxon>Pseudomonadota</taxon>
        <taxon>Betaproteobacteria</taxon>
        <taxon>Burkholderiales</taxon>
        <taxon>Burkholderiaceae</taxon>
        <taxon>Paraburkholderia</taxon>
    </lineage>
</organism>
<dbReference type="AlphaFoldDB" id="A0AAP5F0V4"/>
<evidence type="ECO:0000313" key="3">
    <source>
        <dbReference type="EMBL" id="MDQ6412807.1"/>
    </source>
</evidence>
<dbReference type="Proteomes" id="UP001209412">
    <property type="component" value="Unassembled WGS sequence"/>
</dbReference>
<comment type="caution">
    <text evidence="3">The sequence shown here is derived from an EMBL/GenBank/DDBJ whole genome shotgun (WGS) entry which is preliminary data.</text>
</comment>
<evidence type="ECO:0000313" key="4">
    <source>
        <dbReference type="Proteomes" id="UP001209412"/>
    </source>
</evidence>
<dbReference type="RefSeq" id="WP_266241731.1">
    <property type="nucleotide sequence ID" value="NZ_JAMXWF010000048.1"/>
</dbReference>
<evidence type="ECO:0000259" key="1">
    <source>
        <dbReference type="Pfam" id="PF18974"/>
    </source>
</evidence>
<dbReference type="InterPro" id="IPR043764">
    <property type="entry name" value="DUF5710"/>
</dbReference>
<dbReference type="CDD" id="cd01029">
    <property type="entry name" value="TOPRIM_primases"/>
    <property type="match status" value="1"/>
</dbReference>
<accession>A0AAP5F0V4</accession>
<reference evidence="3" key="1">
    <citation type="submission" date="2022-06" db="EMBL/GenBank/DDBJ databases">
        <title>PHB producers.</title>
        <authorList>
            <person name="Besaury L."/>
        </authorList>
    </citation>
    <scope>NUCLEOTIDE SEQUENCE</scope>
    <source>
        <strain evidence="3 4">SEWS6</strain>
    </source>
</reference>
<sequence length="501" mass="54378">MNVTMTKSSSSGERRIPRTYALGERVFLAVPSHEVREALKMGAQWDRAGRVCYIHVNADRAPFARWIVDDAALSAAGLNRADVIADFRDAMQSYGLVPVEPVPDGQWHCAPLTTDKGSKIHQTHGGYRLSLDGVPHGVIRNFKGRTGSWRYQGARLSRVQLAAIDAQNKEREALRQQQVEAEQKAVADRILQILVPLEQASGHVHGYLEKKGVRAHGLRIADGGTDDMAGLLNMPKFKPGNAKWLVIPGRDVYDNLLTAQAIDPRGNKVFASGARKKGAFHVIGVRRARELALAPAVLFCEGYATGASLHESTGLPVVVAFDSGNLVEVARQFAPVLPADQPKLVCGDNDQFFLEKSIDKVLAVGLNPAAKPETLGVLAGVNDATREITLTGLLADGQWHEGHHGKYRIALHVERHIVSGVTVDVVQKGKGHVRQTVRNAGIEAAQEAARILNGKAIAPFFASLDGRPTDFNDLEDREGSSRVVEIIQAELTFSLPLHLAA</sequence>
<name>A0AAP5F0V4_9BURK</name>
<dbReference type="Proteomes" id="UP001242288">
    <property type="component" value="Unassembled WGS sequence"/>
</dbReference>
<evidence type="ECO:0000313" key="2">
    <source>
        <dbReference type="EMBL" id="MCX4150992.1"/>
    </source>
</evidence>
<feature type="domain" description="DUF5710" evidence="1">
    <location>
        <begin position="25"/>
        <end position="67"/>
    </location>
</feature>
<gene>
    <name evidence="3" type="ORF">NIE36_37420</name>
    <name evidence="2" type="ORF">OSB80_37505</name>
</gene>
<dbReference type="EMBL" id="JAPKHW010000048">
    <property type="protein sequence ID" value="MCX4150992.1"/>
    <property type="molecule type" value="Genomic_DNA"/>
</dbReference>
<evidence type="ECO:0000313" key="5">
    <source>
        <dbReference type="Proteomes" id="UP001242288"/>
    </source>
</evidence>
<dbReference type="EMBL" id="JAMXWF010000048">
    <property type="protein sequence ID" value="MDQ6412807.1"/>
    <property type="molecule type" value="Genomic_DNA"/>
</dbReference>
<dbReference type="Pfam" id="PF18974">
    <property type="entry name" value="DUF5710"/>
    <property type="match status" value="1"/>
</dbReference>
<keyword evidence="4" id="KW-1185">Reference proteome</keyword>
<protein>
    <submittedName>
        <fullName evidence="3">DUF5710 domain-containing protein</fullName>
    </submittedName>
</protein>